<reference evidence="14" key="1">
    <citation type="submission" date="2025-08" db="UniProtKB">
        <authorList>
            <consortium name="RefSeq"/>
        </authorList>
    </citation>
    <scope>IDENTIFICATION</scope>
    <source>
        <tissue evidence="14">Etiolated seedlings</tissue>
    </source>
</reference>
<dbReference type="Gene3D" id="1.10.287.630">
    <property type="entry name" value="Helix hairpin bin"/>
    <property type="match status" value="1"/>
</dbReference>
<dbReference type="InterPro" id="IPR000595">
    <property type="entry name" value="cNMP-bd_dom"/>
</dbReference>
<dbReference type="SUPFAM" id="SSF51206">
    <property type="entry name" value="cAMP-binding domain-like"/>
    <property type="match status" value="1"/>
</dbReference>
<feature type="transmembrane region" description="Helical" evidence="11">
    <location>
        <begin position="239"/>
        <end position="262"/>
    </location>
</feature>
<keyword evidence="4 11" id="KW-0812">Transmembrane</keyword>
<dbReference type="SUPFAM" id="SSF81324">
    <property type="entry name" value="Voltage-gated potassium channels"/>
    <property type="match status" value="1"/>
</dbReference>
<evidence type="ECO:0000256" key="9">
    <source>
        <dbReference type="ARBA" id="ARBA00023303"/>
    </source>
</evidence>
<dbReference type="STRING" id="3827.A0A1S2Z548"/>
<protein>
    <submittedName>
        <fullName evidence="14">Probable cyclic nucleotide-gated ion channel 20, chloroplastic</fullName>
    </submittedName>
</protein>
<keyword evidence="5 11" id="KW-1133">Transmembrane helix</keyword>
<evidence type="ECO:0000256" key="4">
    <source>
        <dbReference type="ARBA" id="ARBA00022692"/>
    </source>
</evidence>
<dbReference type="AlphaFoldDB" id="A0A1S2Z548"/>
<sequence length="770" mass="87880">MNHFDKDEVPMLSEMRAQPSDEPANSNFRRISRTQSASISIPMASLDPNDRQPNLVGHTGPLRTARKTPFAQMSGPLNATPGMGNPFQNGIVVAGNKVGENKTEKFSTFDDTNEHHWNIDNDRKNEHLLRSGQLGMCNDPYCTTCPTYFKVSQQIKPRASTIFDHKFHNSLYGDAKGFGKKIYSLCSSCIPGVMNPHTKVVQQWNKFLAIFCLVAIFVDPLFFFLIYVRERDKCIVMNWTMATTLVLFRSITDFVYFLNILLQFRLAYISPESMVVGAGDLVDSPKKIALNYFKSYFFFDLFVVSPLPQIMILFILPNSLGSSGANYAKNLLRLAILVQYIPRLFRFLPLLIGQSPTGFIFESAWANFIINLLIFMLSGHVVGSCWYLFGLQRVNQCLRDACHNAKLHRCMELIDCKLNGDIISNLWSEDLGAKACLNTSSNAFSYGIYEGAVPLTIETKVINKYVYALFWGFQQISTLAGNQTPSYFVWEVLFTMSIIGLGLLLFALLIGNIQNFLQALGRRRLEMQLRGRDVEQWMSHRRLPEALKRRVRQAERYNWAATRGVPEIMVLENLPEDLQTDIRRHLFKFVENVRIFSLMAEDEPILDAIRERLIQTTYIKGSKILSQGGLVQKMVFVVRGKLESIGEDGIPVPLSEGDACGEELLRWYLEQSSQSKEGKKVKLHGQGLTSDRTVKCLTNVEAFSLRAKDIEEVTTLFARFLRSPRVQGVIRYESPYWKSLAANRIQVAWRYRQKRLNRANTTQNDQRLNQ</sequence>
<evidence type="ECO:0000313" key="14">
    <source>
        <dbReference type="RefSeq" id="XP_004515246.1"/>
    </source>
</evidence>
<evidence type="ECO:0000256" key="8">
    <source>
        <dbReference type="ARBA" id="ARBA00023286"/>
    </source>
</evidence>
<dbReference type="InterPro" id="IPR005821">
    <property type="entry name" value="Ion_trans_dom"/>
</dbReference>
<dbReference type="OrthoDB" id="421226at2759"/>
<dbReference type="PANTHER" id="PTHR45651">
    <property type="entry name" value="CYCLIC NUCLEOTIDE-GATED ION CHANNEL 15-RELATED-RELATED"/>
    <property type="match status" value="1"/>
</dbReference>
<dbReference type="Gene3D" id="1.10.287.70">
    <property type="match status" value="1"/>
</dbReference>
<keyword evidence="7 11" id="KW-0472">Membrane</keyword>
<evidence type="ECO:0000313" key="13">
    <source>
        <dbReference type="Proteomes" id="UP000087171"/>
    </source>
</evidence>
<dbReference type="CDD" id="cd00038">
    <property type="entry name" value="CAP_ED"/>
    <property type="match status" value="1"/>
</dbReference>
<organism evidence="13 14">
    <name type="scientific">Cicer arietinum</name>
    <name type="common">Chickpea</name>
    <name type="synonym">Garbanzo</name>
    <dbReference type="NCBI Taxonomy" id="3827"/>
    <lineage>
        <taxon>Eukaryota</taxon>
        <taxon>Viridiplantae</taxon>
        <taxon>Streptophyta</taxon>
        <taxon>Embryophyta</taxon>
        <taxon>Tracheophyta</taxon>
        <taxon>Spermatophyta</taxon>
        <taxon>Magnoliopsida</taxon>
        <taxon>eudicotyledons</taxon>
        <taxon>Gunneridae</taxon>
        <taxon>Pentapetalae</taxon>
        <taxon>rosids</taxon>
        <taxon>fabids</taxon>
        <taxon>Fabales</taxon>
        <taxon>Fabaceae</taxon>
        <taxon>Papilionoideae</taxon>
        <taxon>50 kb inversion clade</taxon>
        <taxon>NPAAA clade</taxon>
        <taxon>Hologalegina</taxon>
        <taxon>IRL clade</taxon>
        <taxon>Cicereae</taxon>
        <taxon>Cicer</taxon>
    </lineage>
</organism>
<dbReference type="Proteomes" id="UP000087171">
    <property type="component" value="Unplaced"/>
</dbReference>
<feature type="transmembrane region" description="Helical" evidence="11">
    <location>
        <begin position="487"/>
        <end position="513"/>
    </location>
</feature>
<name>A0A1S2Z548_CICAR</name>
<dbReference type="GeneID" id="101507900"/>
<feature type="transmembrane region" description="Helical" evidence="11">
    <location>
        <begin position="207"/>
        <end position="227"/>
    </location>
</feature>
<comment type="similarity">
    <text evidence="2">Belongs to the cyclic nucleotide-gated cation channel (TC 1.A.1.5) family.</text>
</comment>
<evidence type="ECO:0000256" key="7">
    <source>
        <dbReference type="ARBA" id="ARBA00023136"/>
    </source>
</evidence>
<keyword evidence="3" id="KW-0813">Transport</keyword>
<dbReference type="InterPro" id="IPR014710">
    <property type="entry name" value="RmlC-like_jellyroll"/>
</dbReference>
<dbReference type="Gene3D" id="2.60.120.10">
    <property type="entry name" value="Jelly Rolls"/>
    <property type="match status" value="1"/>
</dbReference>
<keyword evidence="13" id="KW-1185">Reference proteome</keyword>
<dbReference type="Pfam" id="PF00520">
    <property type="entry name" value="Ion_trans"/>
    <property type="match status" value="1"/>
</dbReference>
<feature type="domain" description="Cyclic nucleotide-binding" evidence="12">
    <location>
        <begin position="605"/>
        <end position="665"/>
    </location>
</feature>
<feature type="transmembrane region" description="Helical" evidence="11">
    <location>
        <begin position="296"/>
        <end position="319"/>
    </location>
</feature>
<evidence type="ECO:0000256" key="11">
    <source>
        <dbReference type="SAM" id="Phobius"/>
    </source>
</evidence>
<evidence type="ECO:0000256" key="3">
    <source>
        <dbReference type="ARBA" id="ARBA00022448"/>
    </source>
</evidence>
<dbReference type="eggNOG" id="KOG0498">
    <property type="taxonomic scope" value="Eukaryota"/>
</dbReference>
<dbReference type="GO" id="GO:0005216">
    <property type="term" value="F:monoatomic ion channel activity"/>
    <property type="evidence" value="ECO:0007669"/>
    <property type="project" value="InterPro"/>
</dbReference>
<dbReference type="RefSeq" id="XP_004515246.1">
    <property type="nucleotide sequence ID" value="XM_004515189.3"/>
</dbReference>
<evidence type="ECO:0000256" key="1">
    <source>
        <dbReference type="ARBA" id="ARBA00004141"/>
    </source>
</evidence>
<dbReference type="GO" id="GO:0016020">
    <property type="term" value="C:membrane"/>
    <property type="evidence" value="ECO:0007669"/>
    <property type="project" value="UniProtKB-SubCell"/>
</dbReference>
<feature type="transmembrane region" description="Helical" evidence="11">
    <location>
        <begin position="331"/>
        <end position="352"/>
    </location>
</feature>
<keyword evidence="6" id="KW-0406">Ion transport</keyword>
<keyword evidence="8" id="KW-1071">Ligand-gated ion channel</keyword>
<gene>
    <name evidence="14" type="primary">LOC101507900</name>
</gene>
<evidence type="ECO:0000256" key="5">
    <source>
        <dbReference type="ARBA" id="ARBA00022989"/>
    </source>
</evidence>
<evidence type="ECO:0000256" key="2">
    <source>
        <dbReference type="ARBA" id="ARBA00010486"/>
    </source>
</evidence>
<comment type="subcellular location">
    <subcellularLocation>
        <location evidence="1">Membrane</location>
        <topology evidence="1">Multi-pass membrane protein</topology>
    </subcellularLocation>
</comment>
<accession>A0A1S2Z548</accession>
<dbReference type="PaxDb" id="3827-XP_004515246.1"/>
<evidence type="ECO:0000256" key="10">
    <source>
        <dbReference type="SAM" id="MobiDB-lite"/>
    </source>
</evidence>
<dbReference type="InterPro" id="IPR018490">
    <property type="entry name" value="cNMP-bd_dom_sf"/>
</dbReference>
<evidence type="ECO:0000256" key="6">
    <source>
        <dbReference type="ARBA" id="ARBA00023065"/>
    </source>
</evidence>
<dbReference type="KEGG" id="cam:101507900"/>
<dbReference type="PROSITE" id="PS50042">
    <property type="entry name" value="CNMP_BINDING_3"/>
    <property type="match status" value="1"/>
</dbReference>
<proteinExistence type="inferred from homology"/>
<feature type="region of interest" description="Disordered" evidence="10">
    <location>
        <begin position="1"/>
        <end position="27"/>
    </location>
</feature>
<keyword evidence="9" id="KW-0407">Ion channel</keyword>
<feature type="transmembrane region" description="Helical" evidence="11">
    <location>
        <begin position="364"/>
        <end position="389"/>
    </location>
</feature>
<evidence type="ECO:0000259" key="12">
    <source>
        <dbReference type="PROSITE" id="PS50042"/>
    </source>
</evidence>
<dbReference type="PANTHER" id="PTHR45651:SF38">
    <property type="entry name" value="CYCLIC NUCLEOTIDE-GATED CATION CHANNEL PROTEIN"/>
    <property type="match status" value="1"/>
</dbReference>